<dbReference type="Pfam" id="PF01000">
    <property type="entry name" value="RNA_pol_A_bac"/>
    <property type="match status" value="1"/>
</dbReference>
<evidence type="ECO:0000256" key="5">
    <source>
        <dbReference type="ARBA" id="ARBA00023242"/>
    </source>
</evidence>
<dbReference type="GO" id="GO:0005666">
    <property type="term" value="C:RNA polymerase III complex"/>
    <property type="evidence" value="ECO:0007669"/>
    <property type="project" value="TreeGrafter"/>
</dbReference>
<evidence type="ECO:0000256" key="4">
    <source>
        <dbReference type="ARBA" id="ARBA00023163"/>
    </source>
</evidence>
<dbReference type="SUPFAM" id="SSF56553">
    <property type="entry name" value="Insert subdomain of RNA polymerase alpha subunit"/>
    <property type="match status" value="1"/>
</dbReference>
<keyword evidence="4" id="KW-0804">Transcription</keyword>
<dbReference type="SUPFAM" id="SSF55257">
    <property type="entry name" value="RBP11-like subunits of RNA polymerase"/>
    <property type="match status" value="1"/>
</dbReference>
<protein>
    <recommendedName>
        <fullName evidence="2">DNA-directed RNA polymerases I and III subunit RPAC1</fullName>
    </recommendedName>
</protein>
<dbReference type="PROSITE" id="PS00446">
    <property type="entry name" value="RNA_POL_D_30KD"/>
    <property type="match status" value="1"/>
</dbReference>
<evidence type="ECO:0000256" key="3">
    <source>
        <dbReference type="ARBA" id="ARBA00022478"/>
    </source>
</evidence>
<dbReference type="GO" id="GO:0003677">
    <property type="term" value="F:DNA binding"/>
    <property type="evidence" value="ECO:0007669"/>
    <property type="project" value="InterPro"/>
</dbReference>
<dbReference type="CDD" id="cd07032">
    <property type="entry name" value="RNAP_I_II_AC40"/>
    <property type="match status" value="1"/>
</dbReference>
<sequence>MNDEEMIFDLIGVDAPIANALRRVLISEVPTLAIENVYIIENSSIIQDEVLAHRLGLIPIKADPRWFEYLPADGELTDKNTLEFTLKVKCEKKKDYKESYPDHLKYEHSKVYSGDMVWVPHGVQADEFVGENAIKPVHDDILIAKLRPGQEIDLSARCCKGIGKDHAKFSPVATATYRLLPEVTIIGDLTGDKADALVKKCPMNVFDIEDLGGKKKAKVVNPRNCSMCRECIREVGWDKLVKLRRKKDHFIFHIESTQILPPKILFEEAVKKLLEKIETLRVELQKLATPGDE</sequence>
<dbReference type="Gene3D" id="3.30.1360.10">
    <property type="entry name" value="RNA polymerase, RBP11-like subunit"/>
    <property type="match status" value="1"/>
</dbReference>
<dbReference type="InterPro" id="IPR011263">
    <property type="entry name" value="DNA-dir_RNA_pol_RpoA/D/Rpb3"/>
</dbReference>
<dbReference type="GO" id="GO:0005736">
    <property type="term" value="C:RNA polymerase I complex"/>
    <property type="evidence" value="ECO:0007669"/>
    <property type="project" value="TreeGrafter"/>
</dbReference>
<dbReference type="GO" id="GO:0006351">
    <property type="term" value="P:DNA-templated transcription"/>
    <property type="evidence" value="ECO:0007669"/>
    <property type="project" value="InterPro"/>
</dbReference>
<dbReference type="GO" id="GO:0003899">
    <property type="term" value="F:DNA-directed RNA polymerase activity"/>
    <property type="evidence" value="ECO:0007669"/>
    <property type="project" value="InterPro"/>
</dbReference>
<dbReference type="AlphaFoldDB" id="A0A6B2LAX2"/>
<evidence type="ECO:0000259" key="7">
    <source>
        <dbReference type="SMART" id="SM00662"/>
    </source>
</evidence>
<dbReference type="HAMAP" id="MF_00320">
    <property type="entry name" value="RNApol_arch_Rpo3"/>
    <property type="match status" value="1"/>
</dbReference>
<dbReference type="InterPro" id="IPR011262">
    <property type="entry name" value="DNA-dir_RNA_pol_insert"/>
</dbReference>
<dbReference type="InterPro" id="IPR022842">
    <property type="entry name" value="RNAP_Rpo3/Rpb3/RPAC1"/>
</dbReference>
<dbReference type="InterPro" id="IPR036603">
    <property type="entry name" value="RBP11-like"/>
</dbReference>
<dbReference type="GO" id="GO:0046983">
    <property type="term" value="F:protein dimerization activity"/>
    <property type="evidence" value="ECO:0007669"/>
    <property type="project" value="InterPro"/>
</dbReference>
<comment type="similarity">
    <text evidence="6">Belongs to the archaeal Rpo3/eukaryotic RPB3 RNA polymerase subunit family.</text>
</comment>
<dbReference type="PANTHER" id="PTHR11800">
    <property type="entry name" value="DNA-DIRECTED RNA POLYMERASE"/>
    <property type="match status" value="1"/>
</dbReference>
<dbReference type="EMBL" id="GIBP01005116">
    <property type="protein sequence ID" value="NDV34085.1"/>
    <property type="molecule type" value="Transcribed_RNA"/>
</dbReference>
<keyword evidence="3" id="KW-0240">DNA-directed RNA polymerase</keyword>
<dbReference type="InterPro" id="IPR036643">
    <property type="entry name" value="RNApol_insert_sf"/>
</dbReference>
<evidence type="ECO:0000313" key="8">
    <source>
        <dbReference type="EMBL" id="NDV34085.1"/>
    </source>
</evidence>
<dbReference type="InterPro" id="IPR033901">
    <property type="entry name" value="RNAPI/III_AC40"/>
</dbReference>
<dbReference type="SMART" id="SM00662">
    <property type="entry name" value="RPOLD"/>
    <property type="match status" value="1"/>
</dbReference>
<feature type="domain" description="DNA-directed RNA polymerase RpoA/D/Rpb3-type" evidence="7">
    <location>
        <begin position="5"/>
        <end position="283"/>
    </location>
</feature>
<evidence type="ECO:0000256" key="1">
    <source>
        <dbReference type="ARBA" id="ARBA00004123"/>
    </source>
</evidence>
<dbReference type="InterPro" id="IPR050518">
    <property type="entry name" value="Rpo3/RPB3_RNA_Pol_subunit"/>
</dbReference>
<dbReference type="FunFam" id="2.170.120.12:FF:000003">
    <property type="entry name" value="Dna-directed rna polymerases i and iii subunit"/>
    <property type="match status" value="1"/>
</dbReference>
<dbReference type="Pfam" id="PF01193">
    <property type="entry name" value="RNA_pol_L"/>
    <property type="match status" value="1"/>
</dbReference>
<comment type="subcellular location">
    <subcellularLocation>
        <location evidence="1">Nucleus</location>
    </subcellularLocation>
</comment>
<dbReference type="PANTHER" id="PTHR11800:SF13">
    <property type="entry name" value="DNA-DIRECTED RNA POLYMERASES I AND III SUBUNIT RPAC1"/>
    <property type="match status" value="1"/>
</dbReference>
<proteinExistence type="inferred from homology"/>
<dbReference type="InterPro" id="IPR001514">
    <property type="entry name" value="DNA-dir_RNA_pol_30-40kDasu_CS"/>
</dbReference>
<accession>A0A6B2LAX2</accession>
<evidence type="ECO:0000256" key="6">
    <source>
        <dbReference type="ARBA" id="ARBA00025804"/>
    </source>
</evidence>
<organism evidence="8">
    <name type="scientific">Arcella intermedia</name>
    <dbReference type="NCBI Taxonomy" id="1963864"/>
    <lineage>
        <taxon>Eukaryota</taxon>
        <taxon>Amoebozoa</taxon>
        <taxon>Tubulinea</taxon>
        <taxon>Elardia</taxon>
        <taxon>Arcellinida</taxon>
        <taxon>Sphaerothecina</taxon>
        <taxon>Arcellidae</taxon>
        <taxon>Arcella</taxon>
    </lineage>
</organism>
<reference evidence="8" key="1">
    <citation type="journal article" date="2020" name="J. Eukaryot. Microbiol.">
        <title>De novo Sequencing, Assembly and Annotation of the Transcriptome for the Free-Living Testate Amoeba Arcella intermedia.</title>
        <authorList>
            <person name="Ribeiro G.M."/>
            <person name="Porfirio-Sousa A.L."/>
            <person name="Maurer-Alcala X.X."/>
            <person name="Katz L.A."/>
            <person name="Lahr D.J.G."/>
        </authorList>
    </citation>
    <scope>NUCLEOTIDE SEQUENCE</scope>
</reference>
<keyword evidence="5" id="KW-0539">Nucleus</keyword>
<name>A0A6B2LAX2_9EUKA</name>
<dbReference type="NCBIfam" id="NF001988">
    <property type="entry name" value="PRK00783.1"/>
    <property type="match status" value="1"/>
</dbReference>
<evidence type="ECO:0000256" key="2">
    <source>
        <dbReference type="ARBA" id="ARBA00022083"/>
    </source>
</evidence>
<dbReference type="Gene3D" id="2.170.120.12">
    <property type="entry name" value="DNA-directed RNA polymerase, insert domain"/>
    <property type="match status" value="1"/>
</dbReference>